<keyword evidence="2" id="KW-1185">Reference proteome</keyword>
<name>A0AAD7KD10_9AGAR</name>
<gene>
    <name evidence="1" type="ORF">B0H16DRAFT_1298298</name>
</gene>
<organism evidence="1 2">
    <name type="scientific">Mycena metata</name>
    <dbReference type="NCBI Taxonomy" id="1033252"/>
    <lineage>
        <taxon>Eukaryota</taxon>
        <taxon>Fungi</taxon>
        <taxon>Dikarya</taxon>
        <taxon>Basidiomycota</taxon>
        <taxon>Agaricomycotina</taxon>
        <taxon>Agaricomycetes</taxon>
        <taxon>Agaricomycetidae</taxon>
        <taxon>Agaricales</taxon>
        <taxon>Marasmiineae</taxon>
        <taxon>Mycenaceae</taxon>
        <taxon>Mycena</taxon>
    </lineage>
</organism>
<protein>
    <submittedName>
        <fullName evidence="1">Uncharacterized protein</fullName>
    </submittedName>
</protein>
<evidence type="ECO:0000313" key="2">
    <source>
        <dbReference type="Proteomes" id="UP001215598"/>
    </source>
</evidence>
<dbReference type="AlphaFoldDB" id="A0AAD7KD10"/>
<reference evidence="1" key="1">
    <citation type="submission" date="2023-03" db="EMBL/GenBank/DDBJ databases">
        <title>Massive genome expansion in bonnet fungi (Mycena s.s.) driven by repeated elements and novel gene families across ecological guilds.</title>
        <authorList>
            <consortium name="Lawrence Berkeley National Laboratory"/>
            <person name="Harder C.B."/>
            <person name="Miyauchi S."/>
            <person name="Viragh M."/>
            <person name="Kuo A."/>
            <person name="Thoen E."/>
            <person name="Andreopoulos B."/>
            <person name="Lu D."/>
            <person name="Skrede I."/>
            <person name="Drula E."/>
            <person name="Henrissat B."/>
            <person name="Morin E."/>
            <person name="Kohler A."/>
            <person name="Barry K."/>
            <person name="LaButti K."/>
            <person name="Morin E."/>
            <person name="Salamov A."/>
            <person name="Lipzen A."/>
            <person name="Mereny Z."/>
            <person name="Hegedus B."/>
            <person name="Baldrian P."/>
            <person name="Stursova M."/>
            <person name="Weitz H."/>
            <person name="Taylor A."/>
            <person name="Grigoriev I.V."/>
            <person name="Nagy L.G."/>
            <person name="Martin F."/>
            <person name="Kauserud H."/>
        </authorList>
    </citation>
    <scope>NUCLEOTIDE SEQUENCE</scope>
    <source>
        <strain evidence="1">CBHHK182m</strain>
    </source>
</reference>
<dbReference type="Proteomes" id="UP001215598">
    <property type="component" value="Unassembled WGS sequence"/>
</dbReference>
<accession>A0AAD7KD10</accession>
<sequence length="133" mass="15593">MFDDFSLYEFASSVVKRLRPRSSRERESGIWQGQFISEQHPQHMTHYQTSRRTRRVPVLLGPSIPRSDRSEAEREQWAQTVVVLFKPWRVPNDLKSPDESWLETVLALRAGLAPWLNTAIRNMNVLSECRDAR</sequence>
<feature type="non-terminal residue" evidence="1">
    <location>
        <position position="133"/>
    </location>
</feature>
<evidence type="ECO:0000313" key="1">
    <source>
        <dbReference type="EMBL" id="KAJ7783108.1"/>
    </source>
</evidence>
<comment type="caution">
    <text evidence="1">The sequence shown here is derived from an EMBL/GenBank/DDBJ whole genome shotgun (WGS) entry which is preliminary data.</text>
</comment>
<dbReference type="EMBL" id="JARKIB010000003">
    <property type="protein sequence ID" value="KAJ7783108.1"/>
    <property type="molecule type" value="Genomic_DNA"/>
</dbReference>
<proteinExistence type="predicted"/>